<feature type="region of interest" description="Disordered" evidence="4">
    <location>
        <begin position="1"/>
        <end position="51"/>
    </location>
</feature>
<dbReference type="GO" id="GO:0009424">
    <property type="term" value="C:bacterial-type flagellum hook"/>
    <property type="evidence" value="ECO:0007669"/>
    <property type="project" value="InterPro"/>
</dbReference>
<dbReference type="CDD" id="cd17470">
    <property type="entry name" value="T3SS_Flik_C"/>
    <property type="match status" value="1"/>
</dbReference>
<keyword evidence="7" id="KW-1185">Reference proteome</keyword>
<dbReference type="InterPro" id="IPR001635">
    <property type="entry name" value="Flag_hook_Flik"/>
</dbReference>
<evidence type="ECO:0000256" key="4">
    <source>
        <dbReference type="SAM" id="MobiDB-lite"/>
    </source>
</evidence>
<evidence type="ECO:0000256" key="2">
    <source>
        <dbReference type="ARBA" id="ARBA00009149"/>
    </source>
</evidence>
<dbReference type="InterPro" id="IPR021136">
    <property type="entry name" value="Flagellar_hook_control-like_C"/>
</dbReference>
<gene>
    <name evidence="6" type="ORF">GCM10025791_13060</name>
</gene>
<dbReference type="EMBL" id="BAABLX010000007">
    <property type="protein sequence ID" value="GAA4936748.1"/>
    <property type="molecule type" value="Genomic_DNA"/>
</dbReference>
<dbReference type="Proteomes" id="UP001409585">
    <property type="component" value="Unassembled WGS sequence"/>
</dbReference>
<evidence type="ECO:0000313" key="6">
    <source>
        <dbReference type="EMBL" id="GAA4936748.1"/>
    </source>
</evidence>
<reference evidence="7" key="1">
    <citation type="journal article" date="2019" name="Int. J. Syst. Evol. Microbiol.">
        <title>The Global Catalogue of Microorganisms (GCM) 10K type strain sequencing project: providing services to taxonomists for standard genome sequencing and annotation.</title>
        <authorList>
            <consortium name="The Broad Institute Genomics Platform"/>
            <consortium name="The Broad Institute Genome Sequencing Center for Infectious Disease"/>
            <person name="Wu L."/>
            <person name="Ma J."/>
        </authorList>
    </citation>
    <scope>NUCLEOTIDE SEQUENCE [LARGE SCALE GENOMIC DNA]</scope>
    <source>
        <strain evidence="7">JCM 19134</strain>
    </source>
</reference>
<feature type="domain" description="Flagellar hook-length control protein-like C-terminal" evidence="5">
    <location>
        <begin position="553"/>
        <end position="634"/>
    </location>
</feature>
<comment type="similarity">
    <text evidence="2">Belongs to the FliK family.</text>
</comment>
<organism evidence="6 7">
    <name type="scientific">Halioxenophilus aromaticivorans</name>
    <dbReference type="NCBI Taxonomy" id="1306992"/>
    <lineage>
        <taxon>Bacteria</taxon>
        <taxon>Pseudomonadati</taxon>
        <taxon>Pseudomonadota</taxon>
        <taxon>Gammaproteobacteria</taxon>
        <taxon>Alteromonadales</taxon>
        <taxon>Alteromonadaceae</taxon>
        <taxon>Halioxenophilus</taxon>
    </lineage>
</organism>
<keyword evidence="3" id="KW-1005">Bacterial flagellum biogenesis</keyword>
<accession>A0AAV3U0B1</accession>
<name>A0AAV3U0B1_9ALTE</name>
<evidence type="ECO:0000256" key="1">
    <source>
        <dbReference type="ARBA" id="ARBA00003944"/>
    </source>
</evidence>
<feature type="region of interest" description="Disordered" evidence="4">
    <location>
        <begin position="383"/>
        <end position="402"/>
    </location>
</feature>
<feature type="compositionally biased region" description="Polar residues" evidence="4">
    <location>
        <begin position="389"/>
        <end position="402"/>
    </location>
</feature>
<dbReference type="Gene3D" id="3.30.750.140">
    <property type="match status" value="1"/>
</dbReference>
<evidence type="ECO:0000259" key="5">
    <source>
        <dbReference type="Pfam" id="PF02120"/>
    </source>
</evidence>
<protein>
    <recommendedName>
        <fullName evidence="5">Flagellar hook-length control protein-like C-terminal domain-containing protein</fullName>
    </recommendedName>
</protein>
<dbReference type="GO" id="GO:0044780">
    <property type="term" value="P:bacterial-type flagellum assembly"/>
    <property type="evidence" value="ECO:0007669"/>
    <property type="project" value="InterPro"/>
</dbReference>
<comment type="caution">
    <text evidence="6">The sequence shown here is derived from an EMBL/GenBank/DDBJ whole genome shotgun (WGS) entry which is preliminary data.</text>
</comment>
<dbReference type="PANTHER" id="PTHR37533">
    <property type="entry name" value="FLAGELLAR HOOK-LENGTH CONTROL PROTEIN"/>
    <property type="match status" value="1"/>
</dbReference>
<feature type="compositionally biased region" description="Basic and acidic residues" evidence="4">
    <location>
        <begin position="634"/>
        <end position="643"/>
    </location>
</feature>
<dbReference type="AlphaFoldDB" id="A0AAV3U0B1"/>
<dbReference type="InterPro" id="IPR038610">
    <property type="entry name" value="FliK-like_C_sf"/>
</dbReference>
<sequence length="681" mass="71914">MTGQQGTVNLSPATKVTSPQTSNSVTQQDFAKLMSGQQQTHSSSSNLDSGKESLIGLSARQEIFGANVHASSFRAEPTLHELMSAQGTAIANDGAQRGWAVPIPQDPLSQGLAQLSEELSLAQTANQQVTNQQIANQQVVGEQEDIAPRMLPSDSQQLPAEPKIIDKFPYQLITGQPLTVTEPAPSGVDEVSNIDGPVLSESDWVSEASEDGGELAALDTEVVRLMTAAESIEVDTLDTSSQPLMTETPVLAEQQPPMAEPVDIAPRALADEIAEAYRPLDDSSQTYSWGMDTLNARIESTSTPNTVSTEPLMADDIDLEDLAQLRSDSLKQPVANVSSDTSSPVDIEAILASESAADLQLQKARGTQSAADQQNLSVTALSQALEPSPEQSAAQSTQQPVTNVMPAARNLRAGEPEKITSANLNSTWQVTTSADEITEPALDDAGLGRESTVSKADSNNAAKGLAELTAALGDHTASQEEAEMLDDGMASFEDALEGILSKNALKLLQSGSSVTSMANALANLESKLPTNPLAQLAIPQSVSSASWGSEVTDKVMWMASQGVTEAEIQLDPPELGPLQARVVVQQDQAQVVFTSHSAQVREALDQQATRLREMFANEGLELTDVGVSDQQAQDSKDSQHGGERGSAAQPALAGNTEPGAVAEAQNSTPVVMSQYLVDQYV</sequence>
<dbReference type="PANTHER" id="PTHR37533:SF2">
    <property type="entry name" value="FLAGELLAR HOOK-LENGTH CONTROL PROTEIN"/>
    <property type="match status" value="1"/>
</dbReference>
<evidence type="ECO:0000313" key="7">
    <source>
        <dbReference type="Proteomes" id="UP001409585"/>
    </source>
</evidence>
<comment type="function">
    <text evidence="1">Controls the length of the flagellar hook.</text>
</comment>
<evidence type="ECO:0000256" key="3">
    <source>
        <dbReference type="ARBA" id="ARBA00022795"/>
    </source>
</evidence>
<dbReference type="InterPro" id="IPR052563">
    <property type="entry name" value="FliK"/>
</dbReference>
<feature type="compositionally biased region" description="Polar residues" evidence="4">
    <location>
        <begin position="1"/>
        <end position="48"/>
    </location>
</feature>
<proteinExistence type="inferred from homology"/>
<feature type="region of interest" description="Disordered" evidence="4">
    <location>
        <begin position="623"/>
        <end position="668"/>
    </location>
</feature>
<dbReference type="PRINTS" id="PR01007">
    <property type="entry name" value="FLGHOOKFLIK"/>
</dbReference>
<dbReference type="Pfam" id="PF02120">
    <property type="entry name" value="Flg_hook"/>
    <property type="match status" value="1"/>
</dbReference>